<evidence type="ECO:0000256" key="2">
    <source>
        <dbReference type="ARBA" id="ARBA00022771"/>
    </source>
</evidence>
<dbReference type="PROSITE" id="PS51800">
    <property type="entry name" value="ZF_CHHC_U11_48K"/>
    <property type="match status" value="2"/>
</dbReference>
<reference evidence="6" key="1">
    <citation type="submission" date="2020-11" db="EMBL/GenBank/DDBJ databases">
        <authorList>
            <person name="Tran Van P."/>
        </authorList>
    </citation>
    <scope>NUCLEOTIDE SEQUENCE</scope>
</reference>
<evidence type="ECO:0000256" key="1">
    <source>
        <dbReference type="ARBA" id="ARBA00022723"/>
    </source>
</evidence>
<keyword evidence="2" id="KW-0863">Zinc-finger</keyword>
<feature type="compositionally biased region" description="Basic and acidic residues" evidence="4">
    <location>
        <begin position="258"/>
        <end position="269"/>
    </location>
</feature>
<dbReference type="PANTHER" id="PTHR21402:SF5">
    <property type="entry name" value="GAMETOCYTE SPECIFIC FACTOR 1"/>
    <property type="match status" value="1"/>
</dbReference>
<dbReference type="OrthoDB" id="6513116at2759"/>
<protein>
    <recommendedName>
        <fullName evidence="5">CHHC U11-48K-type domain-containing protein</fullName>
    </recommendedName>
</protein>
<dbReference type="InterPro" id="IPR036236">
    <property type="entry name" value="Znf_C2H2_sf"/>
</dbReference>
<feature type="compositionally biased region" description="Basic and acidic residues" evidence="4">
    <location>
        <begin position="174"/>
        <end position="185"/>
    </location>
</feature>
<feature type="region of interest" description="Disordered" evidence="4">
    <location>
        <begin position="117"/>
        <end position="142"/>
    </location>
</feature>
<feature type="domain" description="CHHC U11-48K-type" evidence="5">
    <location>
        <begin position="11"/>
        <end position="38"/>
    </location>
</feature>
<dbReference type="InterPro" id="IPR051591">
    <property type="entry name" value="UPF0224_FAM112_RNA_Proc"/>
</dbReference>
<proteinExistence type="predicted"/>
<keyword evidence="7" id="KW-1185">Reference proteome</keyword>
<dbReference type="Proteomes" id="UP000728032">
    <property type="component" value="Unassembled WGS sequence"/>
</dbReference>
<name>A0A7R9QRR6_9ACAR</name>
<feature type="region of interest" description="Disordered" evidence="4">
    <location>
        <begin position="174"/>
        <end position="282"/>
    </location>
</feature>
<feature type="compositionally biased region" description="Basic and acidic residues" evidence="4">
    <location>
        <begin position="130"/>
        <end position="139"/>
    </location>
</feature>
<accession>A0A7R9QRR6</accession>
<evidence type="ECO:0000256" key="4">
    <source>
        <dbReference type="SAM" id="MobiDB-lite"/>
    </source>
</evidence>
<keyword evidence="1" id="KW-0479">Metal-binding</keyword>
<dbReference type="PANTHER" id="PTHR21402">
    <property type="entry name" value="GAMETOCYTE SPECIFIC FACTOR 1-RELATED"/>
    <property type="match status" value="1"/>
</dbReference>
<evidence type="ECO:0000313" key="7">
    <source>
        <dbReference type="Proteomes" id="UP000728032"/>
    </source>
</evidence>
<dbReference type="SUPFAM" id="SSF57667">
    <property type="entry name" value="beta-beta-alpha zinc fingers"/>
    <property type="match status" value="1"/>
</dbReference>
<sequence length="282" mass="31834">MATFTQMRDELKTCPYNPEHKVAARRLQMHIVKCSKNPANPVLVDCPFNALHKVKPEELRQHILGCKDSRQVIREIEETRNRPVALNRPAITRPLVPTSTDDWDAQIDRSKAKTYIMPGLSLDGDDSASNDDKSDDQKPYKIKSNVQVQCMKPAARKKYYEELRDSAKLRQLEEKDKVVKDEHSPRNTSLASAASTSGSVLALTSTLTSTPVKDEVKDEETDIRRPNVNPFRPKLSGIGRGHSPAIRRDVASVGQHNVKRENERDDSPRSKRFSPETIPGFD</sequence>
<feature type="domain" description="CHHC U11-48K-type" evidence="5">
    <location>
        <begin position="43"/>
        <end position="70"/>
    </location>
</feature>
<keyword evidence="3" id="KW-0862">Zinc</keyword>
<organism evidence="6">
    <name type="scientific">Oppiella nova</name>
    <dbReference type="NCBI Taxonomy" id="334625"/>
    <lineage>
        <taxon>Eukaryota</taxon>
        <taxon>Metazoa</taxon>
        <taxon>Ecdysozoa</taxon>
        <taxon>Arthropoda</taxon>
        <taxon>Chelicerata</taxon>
        <taxon>Arachnida</taxon>
        <taxon>Acari</taxon>
        <taxon>Acariformes</taxon>
        <taxon>Sarcoptiformes</taxon>
        <taxon>Oribatida</taxon>
        <taxon>Brachypylina</taxon>
        <taxon>Oppioidea</taxon>
        <taxon>Oppiidae</taxon>
        <taxon>Oppiella</taxon>
    </lineage>
</organism>
<dbReference type="EMBL" id="CAJPVJ010009410">
    <property type="protein sequence ID" value="CAG2172577.1"/>
    <property type="molecule type" value="Genomic_DNA"/>
</dbReference>
<gene>
    <name evidence="6" type="ORF">ONB1V03_LOCUS12033</name>
</gene>
<evidence type="ECO:0000256" key="3">
    <source>
        <dbReference type="ARBA" id="ARBA00022833"/>
    </source>
</evidence>
<dbReference type="InterPro" id="IPR022776">
    <property type="entry name" value="TRM13/UPF0224_CHHC_Znf_dom"/>
</dbReference>
<evidence type="ECO:0000259" key="5">
    <source>
        <dbReference type="PROSITE" id="PS51800"/>
    </source>
</evidence>
<dbReference type="EMBL" id="OC924235">
    <property type="protein sequence ID" value="CAD7655390.1"/>
    <property type="molecule type" value="Genomic_DNA"/>
</dbReference>
<dbReference type="GO" id="GO:0008270">
    <property type="term" value="F:zinc ion binding"/>
    <property type="evidence" value="ECO:0007669"/>
    <property type="project" value="UniProtKB-KW"/>
</dbReference>
<dbReference type="Pfam" id="PF05253">
    <property type="entry name" value="zf-U11-48K"/>
    <property type="match status" value="2"/>
</dbReference>
<feature type="compositionally biased region" description="Low complexity" evidence="4">
    <location>
        <begin position="188"/>
        <end position="210"/>
    </location>
</feature>
<dbReference type="AlphaFoldDB" id="A0A7R9QRR6"/>
<evidence type="ECO:0000313" key="6">
    <source>
        <dbReference type="EMBL" id="CAD7655390.1"/>
    </source>
</evidence>